<feature type="region of interest" description="Disordered" evidence="1">
    <location>
        <begin position="172"/>
        <end position="218"/>
    </location>
</feature>
<proteinExistence type="predicted"/>
<accession>A0ABD2BU53</accession>
<evidence type="ECO:0000256" key="1">
    <source>
        <dbReference type="SAM" id="MobiDB-lite"/>
    </source>
</evidence>
<sequence length="218" mass="23290">MIKITRLRGGCPPEIPLAVVVVARERRELERDEGGTDRAATTAGEGGEGGGEGGGGGGGGGVGVGGEGDEGLPRLQHTALARKRIRACRIRRLCLMDLGSTGIRPVTITMLRTACCIVLEGGGTSGSTWENITISPRSPIVGSRRRICIGFAFGHESGSPYFVLRRRMANGANRREIRPQRGTKGGDKGKRRPQDTRTMESQQWEATGNLKAIRSRLD</sequence>
<dbReference type="Proteomes" id="UP001607303">
    <property type="component" value="Unassembled WGS sequence"/>
</dbReference>
<protein>
    <submittedName>
        <fullName evidence="2">Uncharacterized protein</fullName>
    </submittedName>
</protein>
<dbReference type="AlphaFoldDB" id="A0ABD2BU53"/>
<feature type="compositionally biased region" description="Basic and acidic residues" evidence="1">
    <location>
        <begin position="173"/>
        <end position="198"/>
    </location>
</feature>
<name>A0ABD2BU53_VESMC</name>
<feature type="region of interest" description="Disordered" evidence="1">
    <location>
        <begin position="28"/>
        <end position="69"/>
    </location>
</feature>
<keyword evidence="3" id="KW-1185">Reference proteome</keyword>
<evidence type="ECO:0000313" key="3">
    <source>
        <dbReference type="Proteomes" id="UP001607303"/>
    </source>
</evidence>
<dbReference type="EMBL" id="JAYRBN010000066">
    <property type="protein sequence ID" value="KAL2736312.1"/>
    <property type="molecule type" value="Genomic_DNA"/>
</dbReference>
<organism evidence="2 3">
    <name type="scientific">Vespula maculifrons</name>
    <name type="common">Eastern yellow jacket</name>
    <name type="synonym">Wasp</name>
    <dbReference type="NCBI Taxonomy" id="7453"/>
    <lineage>
        <taxon>Eukaryota</taxon>
        <taxon>Metazoa</taxon>
        <taxon>Ecdysozoa</taxon>
        <taxon>Arthropoda</taxon>
        <taxon>Hexapoda</taxon>
        <taxon>Insecta</taxon>
        <taxon>Pterygota</taxon>
        <taxon>Neoptera</taxon>
        <taxon>Endopterygota</taxon>
        <taxon>Hymenoptera</taxon>
        <taxon>Apocrita</taxon>
        <taxon>Aculeata</taxon>
        <taxon>Vespoidea</taxon>
        <taxon>Vespidae</taxon>
        <taxon>Vespinae</taxon>
        <taxon>Vespula</taxon>
    </lineage>
</organism>
<comment type="caution">
    <text evidence="2">The sequence shown here is derived from an EMBL/GenBank/DDBJ whole genome shotgun (WGS) entry which is preliminary data.</text>
</comment>
<reference evidence="2 3" key="1">
    <citation type="journal article" date="2024" name="Ann. Entomol. Soc. Am.">
        <title>Genomic analyses of the southern and eastern yellowjacket wasps (Hymenoptera: Vespidae) reveal evolutionary signatures of social life.</title>
        <authorList>
            <person name="Catto M.A."/>
            <person name="Caine P.B."/>
            <person name="Orr S.E."/>
            <person name="Hunt B.G."/>
            <person name="Goodisman M.A.D."/>
        </authorList>
    </citation>
    <scope>NUCLEOTIDE SEQUENCE [LARGE SCALE GENOMIC DNA]</scope>
    <source>
        <strain evidence="2">232</strain>
        <tissue evidence="2">Head and thorax</tissue>
    </source>
</reference>
<feature type="compositionally biased region" description="Gly residues" evidence="1">
    <location>
        <begin position="44"/>
        <end position="66"/>
    </location>
</feature>
<gene>
    <name evidence="2" type="ORF">V1477_012821</name>
</gene>
<evidence type="ECO:0000313" key="2">
    <source>
        <dbReference type="EMBL" id="KAL2736312.1"/>
    </source>
</evidence>